<dbReference type="GO" id="GO:0005549">
    <property type="term" value="F:odorant binding"/>
    <property type="evidence" value="ECO:0007669"/>
    <property type="project" value="InterPro"/>
</dbReference>
<accession>A0AAV2N338</accession>
<feature type="signal peptide" evidence="1">
    <location>
        <begin position="1"/>
        <end position="19"/>
    </location>
</feature>
<reference evidence="2 3" key="1">
    <citation type="submission" date="2024-04" db="EMBL/GenBank/DDBJ databases">
        <authorList>
            <consortium name="Molecular Ecology Group"/>
        </authorList>
    </citation>
    <scope>NUCLEOTIDE SEQUENCE [LARGE SCALE GENOMIC DNA]</scope>
</reference>
<dbReference type="InterPro" id="IPR006170">
    <property type="entry name" value="PBP/GOBP"/>
</dbReference>
<dbReference type="EMBL" id="OZ034824">
    <property type="protein sequence ID" value="CAL1673909.1"/>
    <property type="molecule type" value="Genomic_DNA"/>
</dbReference>
<dbReference type="SUPFAM" id="SSF47565">
    <property type="entry name" value="Insect pheromone/odorant-binding proteins"/>
    <property type="match status" value="1"/>
</dbReference>
<keyword evidence="3" id="KW-1185">Reference proteome</keyword>
<name>A0AAV2N338_9HYME</name>
<dbReference type="InterPro" id="IPR036728">
    <property type="entry name" value="PBP_GOBP_sf"/>
</dbReference>
<dbReference type="Pfam" id="PF01395">
    <property type="entry name" value="PBP_GOBP"/>
    <property type="match status" value="1"/>
</dbReference>
<dbReference type="SMART" id="SM00708">
    <property type="entry name" value="PhBP"/>
    <property type="match status" value="1"/>
</dbReference>
<sequence length="172" mass="19578">MKVLTLCICVLVLATSNLADSKIKQQFKNAMSTVEEDVETCIEENTISADDWYDEDQIMNGLYAKPENEERTRKVGCTIACVLKKRNLMEGSNINERKLHEVLSRELGGSPIEGKAHKIARDCMKEVKNITEECEKSFSLFTCVIRAIHKMQKHEDHGNAEIEENEETEQTV</sequence>
<dbReference type="Gene3D" id="1.10.238.20">
    <property type="entry name" value="Pheromone/general odorant binding protein domain"/>
    <property type="match status" value="1"/>
</dbReference>
<dbReference type="CDD" id="cd23992">
    <property type="entry name" value="PBP_GOBP"/>
    <property type="match status" value="1"/>
</dbReference>
<evidence type="ECO:0000256" key="1">
    <source>
        <dbReference type="SAM" id="SignalP"/>
    </source>
</evidence>
<protein>
    <recommendedName>
        <fullName evidence="4">Pheromone-binding protein Gp-9</fullName>
    </recommendedName>
</protein>
<organism evidence="2 3">
    <name type="scientific">Lasius platythorax</name>
    <dbReference type="NCBI Taxonomy" id="488582"/>
    <lineage>
        <taxon>Eukaryota</taxon>
        <taxon>Metazoa</taxon>
        <taxon>Ecdysozoa</taxon>
        <taxon>Arthropoda</taxon>
        <taxon>Hexapoda</taxon>
        <taxon>Insecta</taxon>
        <taxon>Pterygota</taxon>
        <taxon>Neoptera</taxon>
        <taxon>Endopterygota</taxon>
        <taxon>Hymenoptera</taxon>
        <taxon>Apocrita</taxon>
        <taxon>Aculeata</taxon>
        <taxon>Formicoidea</taxon>
        <taxon>Formicidae</taxon>
        <taxon>Formicinae</taxon>
        <taxon>Lasius</taxon>
        <taxon>Lasius</taxon>
    </lineage>
</organism>
<keyword evidence="1" id="KW-0732">Signal</keyword>
<gene>
    <name evidence="2" type="ORF">LPLAT_LOCUS695</name>
</gene>
<dbReference type="AlphaFoldDB" id="A0AAV2N338"/>
<evidence type="ECO:0000313" key="3">
    <source>
        <dbReference type="Proteomes" id="UP001497644"/>
    </source>
</evidence>
<evidence type="ECO:0008006" key="4">
    <source>
        <dbReference type="Google" id="ProtNLM"/>
    </source>
</evidence>
<feature type="chain" id="PRO_5043797079" description="Pheromone-binding protein Gp-9" evidence="1">
    <location>
        <begin position="20"/>
        <end position="172"/>
    </location>
</feature>
<evidence type="ECO:0000313" key="2">
    <source>
        <dbReference type="EMBL" id="CAL1673909.1"/>
    </source>
</evidence>
<dbReference type="Proteomes" id="UP001497644">
    <property type="component" value="Chromosome 1"/>
</dbReference>
<proteinExistence type="predicted"/>